<gene>
    <name evidence="7" type="primary">LOC102212661</name>
</gene>
<feature type="region of interest" description="Disordered" evidence="4">
    <location>
        <begin position="118"/>
        <end position="200"/>
    </location>
</feature>
<feature type="domain" description="Arginine vasopressin-induced protein 1/transcriptional and immune response regulator" evidence="5">
    <location>
        <begin position="16"/>
        <end position="89"/>
    </location>
</feature>
<protein>
    <recommendedName>
        <fullName evidence="2">Arginine vasopressin-induced protein 1</fullName>
    </recommendedName>
</protein>
<dbReference type="GeneID" id="102212661"/>
<dbReference type="InterPro" id="IPR039579">
    <property type="entry name" value="AVPI1"/>
</dbReference>
<evidence type="ECO:0000256" key="1">
    <source>
        <dbReference type="ARBA" id="ARBA00002403"/>
    </source>
</evidence>
<dbReference type="PANTHER" id="PTHR14350">
    <property type="entry name" value="ARGININE VASOPRESSIN-INDUCED PROTEIN 1"/>
    <property type="match status" value="1"/>
</dbReference>
<feature type="compositionally biased region" description="Basic and acidic residues" evidence="4">
    <location>
        <begin position="185"/>
        <end position="200"/>
    </location>
</feature>
<proteinExistence type="predicted"/>
<evidence type="ECO:0000259" key="5">
    <source>
        <dbReference type="Pfam" id="PF15063"/>
    </source>
</evidence>
<keyword evidence="6" id="KW-1185">Reference proteome</keyword>
<organism evidence="6 7">
    <name type="scientific">Pundamilia nyererei</name>
    <dbReference type="NCBI Taxonomy" id="303518"/>
    <lineage>
        <taxon>Eukaryota</taxon>
        <taxon>Metazoa</taxon>
        <taxon>Chordata</taxon>
        <taxon>Craniata</taxon>
        <taxon>Vertebrata</taxon>
        <taxon>Euteleostomi</taxon>
        <taxon>Actinopterygii</taxon>
        <taxon>Neopterygii</taxon>
        <taxon>Teleostei</taxon>
        <taxon>Neoteleostei</taxon>
        <taxon>Acanthomorphata</taxon>
        <taxon>Ovalentaria</taxon>
        <taxon>Cichlomorphae</taxon>
        <taxon>Cichliformes</taxon>
        <taxon>Cichlidae</taxon>
        <taxon>African cichlids</taxon>
        <taxon>Pseudocrenilabrinae</taxon>
        <taxon>Haplochromini</taxon>
        <taxon>Pundamilia</taxon>
    </lineage>
</organism>
<dbReference type="InterPro" id="IPR020282">
    <property type="entry name" value="Avpi1/C8orf4_dom"/>
</dbReference>
<name>A0A9Y3RUH3_9CICH</name>
<evidence type="ECO:0000256" key="4">
    <source>
        <dbReference type="SAM" id="MobiDB-lite"/>
    </source>
</evidence>
<comment type="function">
    <text evidence="1">May be involved in MAP kinase activation, epithelial sodium channel (ENaC) down-regulation and cell cycling.</text>
</comment>
<reference evidence="7" key="1">
    <citation type="submission" date="2025-08" db="UniProtKB">
        <authorList>
            <consortium name="RefSeq"/>
        </authorList>
    </citation>
    <scope>IDENTIFICATION</scope>
</reference>
<evidence type="ECO:0000256" key="2">
    <source>
        <dbReference type="ARBA" id="ARBA00020697"/>
    </source>
</evidence>
<evidence type="ECO:0000256" key="3">
    <source>
        <dbReference type="ARBA" id="ARBA00023306"/>
    </source>
</evidence>
<sequence>MPPLPVFLWMDSGPASPSSSMLAGRSTLWRLSERRSRKAGSANIFSNVNLWQLQRLFRAAGDQDAEQRAQLIWGHGDEAELAKALIGLRARSHHKGLRTNGRDALGTHWLRAFSHLRIGESSPSSQGKDPSEESDSEAGAQSSPEPRRHTSVGTGRVGSSVVLNESQDPAMTPEKPVRSNSVLRRGGENKPERYLHRILH</sequence>
<dbReference type="RefSeq" id="XP_005743882.1">
    <property type="nucleotide sequence ID" value="XM_005743825.1"/>
</dbReference>
<accession>A0A9Y3RUH3</accession>
<feature type="compositionally biased region" description="Low complexity" evidence="4">
    <location>
        <begin position="151"/>
        <end position="162"/>
    </location>
</feature>
<dbReference type="AlphaFoldDB" id="A0A9Y3RUH3"/>
<evidence type="ECO:0000313" key="6">
    <source>
        <dbReference type="Proteomes" id="UP000695023"/>
    </source>
</evidence>
<dbReference type="Proteomes" id="UP000695023">
    <property type="component" value="Unplaced"/>
</dbReference>
<keyword evidence="3" id="KW-0131">Cell cycle</keyword>
<evidence type="ECO:0000313" key="7">
    <source>
        <dbReference type="RefSeq" id="XP_005743882.1"/>
    </source>
</evidence>
<dbReference type="Pfam" id="PF15063">
    <property type="entry name" value="TC1"/>
    <property type="match status" value="1"/>
</dbReference>